<dbReference type="AlphaFoldDB" id="A0A6A6KPN2"/>
<keyword evidence="1" id="KW-0175">Coiled coil</keyword>
<dbReference type="Gene3D" id="2.60.40.10">
    <property type="entry name" value="Immunoglobulins"/>
    <property type="match status" value="1"/>
</dbReference>
<accession>A0A6A6KPN2</accession>
<evidence type="ECO:0000313" key="3">
    <source>
        <dbReference type="EMBL" id="KAF2289878.1"/>
    </source>
</evidence>
<name>A0A6A6KPN2_HEVBR</name>
<gene>
    <name evidence="3" type="ORF">GH714_038990</name>
</gene>
<dbReference type="InterPro" id="IPR013783">
    <property type="entry name" value="Ig-like_fold"/>
</dbReference>
<reference evidence="3 4" key="1">
    <citation type="journal article" date="2020" name="Mol. Plant">
        <title>The Chromosome-Based Rubber Tree Genome Provides New Insights into Spurge Genome Evolution and Rubber Biosynthesis.</title>
        <authorList>
            <person name="Liu J."/>
            <person name="Shi C."/>
            <person name="Shi C.C."/>
            <person name="Li W."/>
            <person name="Zhang Q.J."/>
            <person name="Zhang Y."/>
            <person name="Li K."/>
            <person name="Lu H.F."/>
            <person name="Shi C."/>
            <person name="Zhu S.T."/>
            <person name="Xiao Z.Y."/>
            <person name="Nan H."/>
            <person name="Yue Y."/>
            <person name="Zhu X.G."/>
            <person name="Wu Y."/>
            <person name="Hong X.N."/>
            <person name="Fan G.Y."/>
            <person name="Tong Y."/>
            <person name="Zhang D."/>
            <person name="Mao C.L."/>
            <person name="Liu Y.L."/>
            <person name="Hao S.J."/>
            <person name="Liu W.Q."/>
            <person name="Lv M.Q."/>
            <person name="Zhang H.B."/>
            <person name="Liu Y."/>
            <person name="Hu-Tang G.R."/>
            <person name="Wang J.P."/>
            <person name="Wang J.H."/>
            <person name="Sun Y.H."/>
            <person name="Ni S.B."/>
            <person name="Chen W.B."/>
            <person name="Zhang X.C."/>
            <person name="Jiao Y.N."/>
            <person name="Eichler E.E."/>
            <person name="Li G.H."/>
            <person name="Liu X."/>
            <person name="Gao L.Z."/>
        </authorList>
    </citation>
    <scope>NUCLEOTIDE SEQUENCE [LARGE SCALE GENOMIC DNA]</scope>
    <source>
        <strain evidence="4">cv. GT1</strain>
        <tissue evidence="3">Leaf</tissue>
    </source>
</reference>
<dbReference type="Proteomes" id="UP000467840">
    <property type="component" value="Chromosome 8"/>
</dbReference>
<feature type="region of interest" description="Disordered" evidence="2">
    <location>
        <begin position="379"/>
        <end position="423"/>
    </location>
</feature>
<evidence type="ECO:0000256" key="2">
    <source>
        <dbReference type="SAM" id="MobiDB-lite"/>
    </source>
</evidence>
<keyword evidence="4" id="KW-1185">Reference proteome</keyword>
<dbReference type="PANTHER" id="PTHR47434">
    <property type="entry name" value="PROTEIN PTST HOMOLOG 3, CHLOROPLASTIC"/>
    <property type="match status" value="1"/>
</dbReference>
<evidence type="ECO:0000256" key="1">
    <source>
        <dbReference type="SAM" id="Coils"/>
    </source>
</evidence>
<dbReference type="EMBL" id="JAAGAX010000016">
    <property type="protein sequence ID" value="KAF2289878.1"/>
    <property type="molecule type" value="Genomic_DNA"/>
</dbReference>
<comment type="caution">
    <text evidence="3">The sequence shown here is derived from an EMBL/GenBank/DDBJ whole genome shotgun (WGS) entry which is preliminary data.</text>
</comment>
<dbReference type="PANTHER" id="PTHR47434:SF2">
    <property type="entry name" value="PROTEIN PTST HOMOLOG 3, CHLOROPLASTIC"/>
    <property type="match status" value="1"/>
</dbReference>
<protein>
    <submittedName>
        <fullName evidence="3">Uncharacterized protein</fullName>
    </submittedName>
</protein>
<feature type="coiled-coil region" evidence="1">
    <location>
        <begin position="426"/>
        <end position="471"/>
    </location>
</feature>
<organism evidence="3 4">
    <name type="scientific">Hevea brasiliensis</name>
    <name type="common">Para rubber tree</name>
    <name type="synonym">Siphonia brasiliensis</name>
    <dbReference type="NCBI Taxonomy" id="3981"/>
    <lineage>
        <taxon>Eukaryota</taxon>
        <taxon>Viridiplantae</taxon>
        <taxon>Streptophyta</taxon>
        <taxon>Embryophyta</taxon>
        <taxon>Tracheophyta</taxon>
        <taxon>Spermatophyta</taxon>
        <taxon>Magnoliopsida</taxon>
        <taxon>eudicotyledons</taxon>
        <taxon>Gunneridae</taxon>
        <taxon>Pentapetalae</taxon>
        <taxon>rosids</taxon>
        <taxon>fabids</taxon>
        <taxon>Malpighiales</taxon>
        <taxon>Euphorbiaceae</taxon>
        <taxon>Crotonoideae</taxon>
        <taxon>Micrandreae</taxon>
        <taxon>Hevea</taxon>
    </lineage>
</organism>
<evidence type="ECO:0000313" key="4">
    <source>
        <dbReference type="Proteomes" id="UP000467840"/>
    </source>
</evidence>
<sequence>MWFEEDGGGESISAVGDVSMVFELSLDSFNKEDADKLEYPLPPASKNFRFCVCSAKKSRGGRKVKSNVELCNDIREFISAVGLPEGHVPSMKELSDHGRTDLAHIVRRRGYKVIRDLLSNSMEEEIDGSNIEKSLPKEQDTISDHTDILTEGQDEKVEDIIEDSSLPTEVPIIYYHSDSAGSNPECNSSDHSSKHTESLVRVSLDIEWQNDEDKSMVKDINSSTPLSNIEQQLGEVQNVVQQRSSATPFGNVEQQDQEALSVVEDNSLSTEVLIMDNSHGSLNGYLDPNSDINTFVPMESSVNSSLGEKGLDNSKADSPVSSLNFGDHSSMPGDPAAMSLEDKVAKFIQSGDLDVIEAEYMELLDDQILSMAYWMKAPNSEGVNEPENETEIPSKTPSEEKLNMQNDSLSDEGPASSDLDKDYDVERQKELELSRLKEQIEKEKLALSDLQTKAEREISKAQKLISEKDAELLAAEESLSGLVEVKIQYTGDGEIVEWQVASVVGTRLKWILSHLLAIQILQDQELRKASGISMNQWSKSTLGSKSCGAYNSYHNYLELIFLIKLILLSKLTLSDVQIKFIVDGHWKIDPQIESVTKGGICNNILQVVG</sequence>
<proteinExistence type="predicted"/>